<dbReference type="EMBL" id="CAFBRD010000018">
    <property type="protein sequence ID" value="CAB5075524.1"/>
    <property type="molecule type" value="Genomic_DNA"/>
</dbReference>
<dbReference type="EMBL" id="CAEUNJ010000010">
    <property type="protein sequence ID" value="CAB4370669.1"/>
    <property type="molecule type" value="Genomic_DNA"/>
</dbReference>
<reference evidence="4" key="1">
    <citation type="submission" date="2020-05" db="EMBL/GenBank/DDBJ databases">
        <authorList>
            <person name="Chiriac C."/>
            <person name="Salcher M."/>
            <person name="Ghai R."/>
            <person name="Kavagutti S V."/>
        </authorList>
    </citation>
    <scope>NUCLEOTIDE SEQUENCE</scope>
</reference>
<dbReference type="InterPro" id="IPR037401">
    <property type="entry name" value="SnoaL-like"/>
</dbReference>
<evidence type="ECO:0000313" key="2">
    <source>
        <dbReference type="EMBL" id="CAB4346011.1"/>
    </source>
</evidence>
<sequence>MNEQERADRHEIRKIVDDYALFADRIENEALAALFAPEGVLRIFERGNPEPVRQRIGRAEIAEAIKGLSRYDVTLHVVSNHYVDIDGDVATGESYCRASHIRAVEGGDAAARENYVMNIRYLDDFIRTTEGWRIAKRELQVEFTEVSPIL</sequence>
<dbReference type="Gene3D" id="3.10.450.50">
    <property type="match status" value="1"/>
</dbReference>
<organism evidence="4">
    <name type="scientific">freshwater metagenome</name>
    <dbReference type="NCBI Taxonomy" id="449393"/>
    <lineage>
        <taxon>unclassified sequences</taxon>
        <taxon>metagenomes</taxon>
        <taxon>ecological metagenomes</taxon>
    </lineage>
</organism>
<evidence type="ECO:0000313" key="4">
    <source>
        <dbReference type="EMBL" id="CAB4587548.1"/>
    </source>
</evidence>
<evidence type="ECO:0000259" key="1">
    <source>
        <dbReference type="Pfam" id="PF13577"/>
    </source>
</evidence>
<protein>
    <submittedName>
        <fullName evidence="4">Unannotated protein</fullName>
    </submittedName>
</protein>
<evidence type="ECO:0000313" key="3">
    <source>
        <dbReference type="EMBL" id="CAB4370669.1"/>
    </source>
</evidence>
<dbReference type="EMBL" id="CAFAAD010000025">
    <property type="protein sequence ID" value="CAB4787315.1"/>
    <property type="molecule type" value="Genomic_DNA"/>
</dbReference>
<dbReference type="SUPFAM" id="SSF54427">
    <property type="entry name" value="NTF2-like"/>
    <property type="match status" value="1"/>
</dbReference>
<dbReference type="EMBL" id="CAEZVC010000006">
    <property type="protein sequence ID" value="CAB4613612.1"/>
    <property type="molecule type" value="Genomic_DNA"/>
</dbReference>
<evidence type="ECO:0000313" key="8">
    <source>
        <dbReference type="EMBL" id="CAB5075524.1"/>
    </source>
</evidence>
<evidence type="ECO:0000313" key="7">
    <source>
        <dbReference type="EMBL" id="CAB4787315.1"/>
    </source>
</evidence>
<dbReference type="InterPro" id="IPR032710">
    <property type="entry name" value="NTF2-like_dom_sf"/>
</dbReference>
<dbReference type="Pfam" id="PF13577">
    <property type="entry name" value="SnoaL_4"/>
    <property type="match status" value="1"/>
</dbReference>
<proteinExistence type="predicted"/>
<accession>A0A6J6FSL3</accession>
<dbReference type="AlphaFoldDB" id="A0A6J6FSL3"/>
<dbReference type="EMBL" id="CAESAL010000087">
    <property type="protein sequence ID" value="CAB4346011.1"/>
    <property type="molecule type" value="Genomic_DNA"/>
</dbReference>
<feature type="domain" description="SnoaL-like" evidence="1">
    <location>
        <begin position="5"/>
        <end position="137"/>
    </location>
</feature>
<gene>
    <name evidence="4" type="ORF">UFOPK1762_01116</name>
    <name evidence="5" type="ORF">UFOPK1906_00207</name>
    <name evidence="6" type="ORF">UFOPK2624_00734</name>
    <name evidence="7" type="ORF">UFOPK2969_00496</name>
    <name evidence="2" type="ORF">UFOPK3331_01690</name>
    <name evidence="3" type="ORF">UFOPK4201_00359</name>
    <name evidence="8" type="ORF">UFOPK4371_00516</name>
</gene>
<name>A0A6J6FSL3_9ZZZZ</name>
<dbReference type="EMBL" id="CAEZXY010000022">
    <property type="protein sequence ID" value="CAB4704378.1"/>
    <property type="molecule type" value="Genomic_DNA"/>
</dbReference>
<dbReference type="EMBL" id="CAEZTY010000039">
    <property type="protein sequence ID" value="CAB4587548.1"/>
    <property type="molecule type" value="Genomic_DNA"/>
</dbReference>
<evidence type="ECO:0000313" key="6">
    <source>
        <dbReference type="EMBL" id="CAB4704378.1"/>
    </source>
</evidence>
<evidence type="ECO:0000313" key="5">
    <source>
        <dbReference type="EMBL" id="CAB4613612.1"/>
    </source>
</evidence>